<evidence type="ECO:0000313" key="3">
    <source>
        <dbReference type="Proteomes" id="UP001144451"/>
    </source>
</evidence>
<evidence type="ECO:0000313" key="2">
    <source>
        <dbReference type="EMBL" id="GLI29963.1"/>
    </source>
</evidence>
<feature type="region of interest" description="Disordered" evidence="1">
    <location>
        <begin position="14"/>
        <end position="40"/>
    </location>
</feature>
<reference evidence="2" key="1">
    <citation type="submission" date="2022-12" db="EMBL/GenBank/DDBJ databases">
        <title>Reference genome sequencing for broad-spectrum identification of bacterial and archaeal isolates by mass spectrometry.</title>
        <authorList>
            <person name="Sekiguchi Y."/>
            <person name="Tourlousse D.M."/>
        </authorList>
    </citation>
    <scope>NUCLEOTIDE SEQUENCE</scope>
    <source>
        <strain evidence="2">5-2</strain>
    </source>
</reference>
<comment type="caution">
    <text evidence="2">The sequence shown here is derived from an EMBL/GenBank/DDBJ whole genome shotgun (WGS) entry which is preliminary data.</text>
</comment>
<organism evidence="2 3">
    <name type="scientific">Brachybacterium conglomeratum</name>
    <dbReference type="NCBI Taxonomy" id="47846"/>
    <lineage>
        <taxon>Bacteria</taxon>
        <taxon>Bacillati</taxon>
        <taxon>Actinomycetota</taxon>
        <taxon>Actinomycetes</taxon>
        <taxon>Micrococcales</taxon>
        <taxon>Dermabacteraceae</taxon>
        <taxon>Brachybacterium</taxon>
    </lineage>
</organism>
<evidence type="ECO:0000256" key="1">
    <source>
        <dbReference type="SAM" id="MobiDB-lite"/>
    </source>
</evidence>
<feature type="compositionally biased region" description="Basic and acidic residues" evidence="1">
    <location>
        <begin position="22"/>
        <end position="33"/>
    </location>
</feature>
<protein>
    <submittedName>
        <fullName evidence="2">Uncharacterized protein</fullName>
    </submittedName>
</protein>
<keyword evidence="3" id="KW-1185">Reference proteome</keyword>
<sequence>MRVTGEDIGVSILGVGRAGDTAPERRSTAERGSGEVVPPGSCARRDDRLYNVANMLPQACLPVNGVPPLPGFCRNGTPAAR</sequence>
<gene>
    <name evidence="2" type="ORF">BCONGLO52_08040</name>
</gene>
<name>A0ABQ5RDJ6_9MICO</name>
<accession>A0ABQ5RDJ6</accession>
<proteinExistence type="predicted"/>
<dbReference type="Proteomes" id="UP001144451">
    <property type="component" value="Unassembled WGS sequence"/>
</dbReference>
<dbReference type="EMBL" id="BSDQ01000001">
    <property type="protein sequence ID" value="GLI29963.1"/>
    <property type="molecule type" value="Genomic_DNA"/>
</dbReference>